<gene>
    <name evidence="3" type="ORF">BECKFM1743A_GA0114220_102333</name>
    <name evidence="4" type="ORF">BECKFM1743B_GA0114221_101723</name>
    <name evidence="2" type="ORF">BECKFM1743C_GA0114222_101674</name>
</gene>
<name>A0A450W2A2_9GAMM</name>
<dbReference type="EMBL" id="CAADFA010000167">
    <property type="protein sequence ID" value="VFJ55963.1"/>
    <property type="molecule type" value="Genomic_DNA"/>
</dbReference>
<reference evidence="4" key="1">
    <citation type="submission" date="2019-02" db="EMBL/GenBank/DDBJ databases">
        <authorList>
            <person name="Gruber-Vodicka R. H."/>
            <person name="Seah K. B. B."/>
        </authorList>
    </citation>
    <scope>NUCLEOTIDE SEQUENCE</scope>
    <source>
        <strain evidence="3">BECK_BZ163</strain>
        <strain evidence="4">BECK_BZ164</strain>
        <strain evidence="2">BECK_BZ165</strain>
    </source>
</reference>
<proteinExistence type="predicted"/>
<protein>
    <recommendedName>
        <fullName evidence="1">DUF6883 domain-containing protein</fullName>
    </recommendedName>
</protein>
<feature type="domain" description="DUF6883" evidence="1">
    <location>
        <begin position="2"/>
        <end position="110"/>
    </location>
</feature>
<accession>A0A450W2A2</accession>
<evidence type="ECO:0000313" key="3">
    <source>
        <dbReference type="EMBL" id="VFJ59247.1"/>
    </source>
</evidence>
<dbReference type="EMBL" id="CAADFL010000172">
    <property type="protein sequence ID" value="VFK11217.1"/>
    <property type="molecule type" value="Genomic_DNA"/>
</dbReference>
<dbReference type="InterPro" id="IPR049250">
    <property type="entry name" value="DUF6883"/>
</dbReference>
<dbReference type="Pfam" id="PF21814">
    <property type="entry name" value="DUF6883"/>
    <property type="match status" value="1"/>
</dbReference>
<dbReference type="EMBL" id="CAADEZ010000233">
    <property type="protein sequence ID" value="VFJ59247.1"/>
    <property type="molecule type" value="Genomic_DNA"/>
</dbReference>
<evidence type="ECO:0000259" key="1">
    <source>
        <dbReference type="Pfam" id="PF21814"/>
    </source>
</evidence>
<organism evidence="4">
    <name type="scientific">Candidatus Kentrum sp. FM</name>
    <dbReference type="NCBI Taxonomy" id="2126340"/>
    <lineage>
        <taxon>Bacteria</taxon>
        <taxon>Pseudomonadati</taxon>
        <taxon>Pseudomonadota</taxon>
        <taxon>Gammaproteobacteria</taxon>
        <taxon>Candidatus Kentrum</taxon>
    </lineage>
</organism>
<dbReference type="AlphaFoldDB" id="A0A450W2A2"/>
<evidence type="ECO:0000313" key="2">
    <source>
        <dbReference type="EMBL" id="VFJ55963.1"/>
    </source>
</evidence>
<evidence type="ECO:0000313" key="4">
    <source>
        <dbReference type="EMBL" id="VFK11217.1"/>
    </source>
</evidence>
<sequence length="117" mass="13510">MKLPNAEKAFIDIRKLRDYCLNTIHERGKHKARLFSSVLGLTSDDAEEIAAEFLKAALTREANPRGEDDYGKRYALDVEIITKKGQAEVRTIWIMRNHEDFARLTSCYILKRKEPGK</sequence>